<dbReference type="Proteomes" id="UP000708208">
    <property type="component" value="Unassembled WGS sequence"/>
</dbReference>
<name>A0A8J2KDU0_9HEXA</name>
<protein>
    <recommendedName>
        <fullName evidence="6">Heat shock protein 70</fullName>
    </recommendedName>
</protein>
<dbReference type="AlphaFoldDB" id="A0A8J2KDU0"/>
<feature type="non-terminal residue" evidence="4">
    <location>
        <position position="194"/>
    </location>
</feature>
<proteinExistence type="inferred from homology"/>
<dbReference type="EMBL" id="CAJVCH010356580">
    <property type="protein sequence ID" value="CAG7815926.1"/>
    <property type="molecule type" value="Genomic_DNA"/>
</dbReference>
<comment type="caution">
    <text evidence="4">The sequence shown here is derived from an EMBL/GenBank/DDBJ whole genome shotgun (WGS) entry which is preliminary data.</text>
</comment>
<organism evidence="4 5">
    <name type="scientific">Allacma fusca</name>
    <dbReference type="NCBI Taxonomy" id="39272"/>
    <lineage>
        <taxon>Eukaryota</taxon>
        <taxon>Metazoa</taxon>
        <taxon>Ecdysozoa</taxon>
        <taxon>Arthropoda</taxon>
        <taxon>Hexapoda</taxon>
        <taxon>Collembola</taxon>
        <taxon>Symphypleona</taxon>
        <taxon>Sminthuridae</taxon>
        <taxon>Allacma</taxon>
    </lineage>
</organism>
<accession>A0A8J2KDU0</accession>
<evidence type="ECO:0000313" key="5">
    <source>
        <dbReference type="Proteomes" id="UP000708208"/>
    </source>
</evidence>
<keyword evidence="5" id="KW-1185">Reference proteome</keyword>
<dbReference type="GO" id="GO:0005524">
    <property type="term" value="F:ATP binding"/>
    <property type="evidence" value="ECO:0007669"/>
    <property type="project" value="UniProtKB-KW"/>
</dbReference>
<evidence type="ECO:0000256" key="2">
    <source>
        <dbReference type="ARBA" id="ARBA00022741"/>
    </source>
</evidence>
<keyword evidence="2" id="KW-0547">Nucleotide-binding</keyword>
<evidence type="ECO:0000256" key="3">
    <source>
        <dbReference type="ARBA" id="ARBA00022840"/>
    </source>
</evidence>
<dbReference type="GO" id="GO:0140662">
    <property type="term" value="F:ATP-dependent protein folding chaperone"/>
    <property type="evidence" value="ECO:0007669"/>
    <property type="project" value="InterPro"/>
</dbReference>
<dbReference type="InterPro" id="IPR013126">
    <property type="entry name" value="Hsp_70_fam"/>
</dbReference>
<evidence type="ECO:0000256" key="1">
    <source>
        <dbReference type="ARBA" id="ARBA00007381"/>
    </source>
</evidence>
<dbReference type="FunFam" id="3.30.420.40:FF:000028">
    <property type="entry name" value="heat shock 70 kDa protein-like"/>
    <property type="match status" value="1"/>
</dbReference>
<evidence type="ECO:0000313" key="4">
    <source>
        <dbReference type="EMBL" id="CAG7815926.1"/>
    </source>
</evidence>
<evidence type="ECO:0008006" key="6">
    <source>
        <dbReference type="Google" id="ProtNLM"/>
    </source>
</evidence>
<sequence>DHLPYLVHPSIDITSGSLQKMERLSLQSLQQLVQQEEWQEDHLELAAAMYKDHMEESLMTPCFIPEEELRDYHDKAFQTILKAVDQMKPLSEILINKVQELLEPLYEDFKEVNARKLASKAPAIGIDIGTTNCCLAYIKDNSAEIIRNSSNEDSTPSFVQFDEDEVIVGNAPKIWPTGTSRHNIRCEAYVRALF</sequence>
<reference evidence="4" key="1">
    <citation type="submission" date="2021-06" db="EMBL/GenBank/DDBJ databases">
        <authorList>
            <person name="Hodson N. C."/>
            <person name="Mongue J. A."/>
            <person name="Jaron S. K."/>
        </authorList>
    </citation>
    <scope>NUCLEOTIDE SEQUENCE</scope>
</reference>
<dbReference type="OrthoDB" id="2401965at2759"/>
<keyword evidence="3" id="KW-0067">ATP-binding</keyword>
<comment type="similarity">
    <text evidence="1">Belongs to the heat shock protein 70 family.</text>
</comment>
<dbReference type="Pfam" id="PF00012">
    <property type="entry name" value="HSP70"/>
    <property type="match status" value="1"/>
</dbReference>
<gene>
    <name evidence="4" type="ORF">AFUS01_LOCUS26572</name>
</gene>